<feature type="region of interest" description="Disordered" evidence="1">
    <location>
        <begin position="1"/>
        <end position="43"/>
    </location>
</feature>
<dbReference type="InterPro" id="IPR012337">
    <property type="entry name" value="RNaseH-like_sf"/>
</dbReference>
<sequence>MEPLDNNDDIDKPDESDEINMDVTCDESDNDESSETYDSNEEESLLNTAMKNLRTIGQQTTTTTNSPNKTNSTGNLNKSAIDIFNESIGDIHYEESRRGENTRATIVNEFQNYRKYATQFNLKHKPDATSAIIFWRTYGDTFSILRGLAKKMLSTPATSVPSESCFSLSSSLGTVIAGGNGHGNCLDRLYSSRYVFVDQYHSVYVSYLGNHRVMKWMEGAKEGIVLAGGQGEGNALTRLHFLKDLLSINRALSM</sequence>
<feature type="compositionally biased region" description="Low complexity" evidence="1">
    <location>
        <begin position="58"/>
        <end position="75"/>
    </location>
</feature>
<organism evidence="3 5">
    <name type="scientific">Rotaria magnacalcarata</name>
    <dbReference type="NCBI Taxonomy" id="392030"/>
    <lineage>
        <taxon>Eukaryota</taxon>
        <taxon>Metazoa</taxon>
        <taxon>Spiralia</taxon>
        <taxon>Gnathifera</taxon>
        <taxon>Rotifera</taxon>
        <taxon>Eurotatoria</taxon>
        <taxon>Bdelloidea</taxon>
        <taxon>Philodinida</taxon>
        <taxon>Philodinidae</taxon>
        <taxon>Rotaria</taxon>
    </lineage>
</organism>
<name>A0A8S2LHQ3_9BILA</name>
<dbReference type="Proteomes" id="UP000681720">
    <property type="component" value="Unassembled WGS sequence"/>
</dbReference>
<feature type="domain" description="HAT C-terminal dimerisation" evidence="2">
    <location>
        <begin position="113"/>
        <end position="169"/>
    </location>
</feature>
<evidence type="ECO:0000313" key="5">
    <source>
        <dbReference type="Proteomes" id="UP000681720"/>
    </source>
</evidence>
<accession>A0A8S2LHQ3</accession>
<dbReference type="EMBL" id="CAJOBH010002779">
    <property type="protein sequence ID" value="CAF3923007.1"/>
    <property type="molecule type" value="Genomic_DNA"/>
</dbReference>
<proteinExistence type="predicted"/>
<protein>
    <recommendedName>
        <fullName evidence="2">HAT C-terminal dimerisation domain-containing protein</fullName>
    </recommendedName>
</protein>
<dbReference type="GO" id="GO:0046983">
    <property type="term" value="F:protein dimerization activity"/>
    <property type="evidence" value="ECO:0007669"/>
    <property type="project" value="InterPro"/>
</dbReference>
<comment type="caution">
    <text evidence="3">The sequence shown here is derived from an EMBL/GenBank/DDBJ whole genome shotgun (WGS) entry which is preliminary data.</text>
</comment>
<evidence type="ECO:0000313" key="3">
    <source>
        <dbReference type="EMBL" id="CAF3906126.1"/>
    </source>
</evidence>
<evidence type="ECO:0000259" key="2">
    <source>
        <dbReference type="Pfam" id="PF05699"/>
    </source>
</evidence>
<evidence type="ECO:0000256" key="1">
    <source>
        <dbReference type="SAM" id="MobiDB-lite"/>
    </source>
</evidence>
<evidence type="ECO:0000313" key="4">
    <source>
        <dbReference type="EMBL" id="CAF3923007.1"/>
    </source>
</evidence>
<dbReference type="Proteomes" id="UP000681967">
    <property type="component" value="Unassembled WGS sequence"/>
</dbReference>
<dbReference type="SUPFAM" id="SSF53098">
    <property type="entry name" value="Ribonuclease H-like"/>
    <property type="match status" value="1"/>
</dbReference>
<reference evidence="3" key="1">
    <citation type="submission" date="2021-02" db="EMBL/GenBank/DDBJ databases">
        <authorList>
            <person name="Nowell W R."/>
        </authorList>
    </citation>
    <scope>NUCLEOTIDE SEQUENCE</scope>
</reference>
<dbReference type="Pfam" id="PF05699">
    <property type="entry name" value="Dimer_Tnp_hAT"/>
    <property type="match status" value="1"/>
</dbReference>
<dbReference type="EMBL" id="CAJOBJ010001995">
    <property type="protein sequence ID" value="CAF3906126.1"/>
    <property type="molecule type" value="Genomic_DNA"/>
</dbReference>
<gene>
    <name evidence="4" type="ORF">BYL167_LOCUS9594</name>
    <name evidence="3" type="ORF">GIL414_LOCUS6813</name>
</gene>
<dbReference type="InterPro" id="IPR008906">
    <property type="entry name" value="HATC_C_dom"/>
</dbReference>
<feature type="region of interest" description="Disordered" evidence="1">
    <location>
        <begin position="58"/>
        <end position="77"/>
    </location>
</feature>
<dbReference type="AlphaFoldDB" id="A0A8S2LHQ3"/>